<keyword evidence="3" id="KW-1185">Reference proteome</keyword>
<evidence type="ECO:0000313" key="3">
    <source>
        <dbReference type="Proteomes" id="UP001162131"/>
    </source>
</evidence>
<proteinExistence type="predicted"/>
<comment type="caution">
    <text evidence="2">The sequence shown here is derived from an EMBL/GenBank/DDBJ whole genome shotgun (WGS) entry which is preliminary data.</text>
</comment>
<keyword evidence="1" id="KW-0175">Coiled coil</keyword>
<dbReference type="PANTHER" id="PTHR14845:SF0">
    <property type="entry name" value="DUF4515 DOMAIN-CONTAINING PROTEIN"/>
    <property type="match status" value="1"/>
</dbReference>
<feature type="coiled-coil region" evidence="1">
    <location>
        <begin position="19"/>
        <end position="292"/>
    </location>
</feature>
<dbReference type="PANTHER" id="PTHR14845">
    <property type="entry name" value="COILED-COIL DOMAIN-CONTAINING 166"/>
    <property type="match status" value="1"/>
</dbReference>
<dbReference type="Proteomes" id="UP001162131">
    <property type="component" value="Unassembled WGS sequence"/>
</dbReference>
<dbReference type="AlphaFoldDB" id="A0AAU9JIL3"/>
<accession>A0AAU9JIL3</accession>
<evidence type="ECO:0000313" key="2">
    <source>
        <dbReference type="EMBL" id="CAG9324319.1"/>
    </source>
</evidence>
<dbReference type="EMBL" id="CAJZBQ010000036">
    <property type="protein sequence ID" value="CAG9324319.1"/>
    <property type="molecule type" value="Genomic_DNA"/>
</dbReference>
<protein>
    <submittedName>
        <fullName evidence="2">Uncharacterized protein</fullName>
    </submittedName>
</protein>
<gene>
    <name evidence="2" type="ORF">BSTOLATCC_MIC36111</name>
</gene>
<evidence type="ECO:0000256" key="1">
    <source>
        <dbReference type="SAM" id="Coils"/>
    </source>
</evidence>
<name>A0AAU9JIL3_9CILI</name>
<sequence>MAEKLPPRILVEPNPDHYLNQDRETIRELRERIEQMKDENYNLRTKIKELEEEKFSITHHLQKELEDKTEETIALSSEIAKIEENSKKEREFLLKEHKEQLNYIQKARAAEEDNYKFQIQELQSELKNIKEFKEAKQFIDEELETLRREKDDLYRKLTLQQNTIEQHYRKEEEKLRSRHQEEIRQLEIDALNRARNLLSKEEQDVHNENMSLAADMNMQRKEVEEIKREKKKTLEENKQLKRELELVQNQMEECAAKQSEMQKTIKALKEKIKVLENTLTQITNETEKEKEMMVFDFNQQIQERDSELLNLRQQVKLRSKELKSLKALAQMILDQRSDVEQFFLESLEQIKEEVQKRMTAEGKLRKLPQIGNKTKAYSEKVELSDLDWEDRERVLRLLFAKMNAGVPPQNWRGD</sequence>
<reference evidence="2" key="1">
    <citation type="submission" date="2021-09" db="EMBL/GenBank/DDBJ databases">
        <authorList>
            <consortium name="AG Swart"/>
            <person name="Singh M."/>
            <person name="Singh A."/>
            <person name="Seah K."/>
            <person name="Emmerich C."/>
        </authorList>
    </citation>
    <scope>NUCLEOTIDE SEQUENCE</scope>
    <source>
        <strain evidence="2">ATCC30299</strain>
    </source>
</reference>
<organism evidence="2 3">
    <name type="scientific">Blepharisma stoltei</name>
    <dbReference type="NCBI Taxonomy" id="1481888"/>
    <lineage>
        <taxon>Eukaryota</taxon>
        <taxon>Sar</taxon>
        <taxon>Alveolata</taxon>
        <taxon>Ciliophora</taxon>
        <taxon>Postciliodesmatophora</taxon>
        <taxon>Heterotrichea</taxon>
        <taxon>Heterotrichida</taxon>
        <taxon>Blepharismidae</taxon>
        <taxon>Blepharisma</taxon>
    </lineage>
</organism>